<comment type="caution">
    <text evidence="3">The sequence shown here is derived from an EMBL/GenBank/DDBJ whole genome shotgun (WGS) entry which is preliminary data.</text>
</comment>
<dbReference type="OrthoDB" id="10057959at2759"/>
<name>A0A8S3WDT4_PARAO</name>
<evidence type="ECO:0000313" key="3">
    <source>
        <dbReference type="EMBL" id="CAG4954093.1"/>
    </source>
</evidence>
<evidence type="ECO:0000256" key="1">
    <source>
        <dbReference type="SAM" id="MobiDB-lite"/>
    </source>
</evidence>
<dbReference type="AlphaFoldDB" id="A0A8S3WDT4"/>
<sequence>MMNEQQQRRILSWLEEDADDILGGDDEENETGVFPDQVSEHDTDSEPECDNDLHQVFSNYNESLEMPNEEHLSLRLVNESMEVLESAFSDGNEEPLINISSSNFYIVEKLERNGTSRIICKWRKTLYPQVARTRRHNIVTKQPGPQGAAYEVSSPLESWLPFLDINMLQHVVDCTNIKITYMQFNYERSRDAEHTNLIELKALISIMCLIEIRKASHTSVDDIWMADGTEIDKCRAVMSKQRFQFYKERSTVNKLAPIREIYESFVKNCDTCYKNNENVTLDEMLESFRGSAVANICLTNL</sequence>
<dbReference type="Pfam" id="PF13843">
    <property type="entry name" value="DDE_Tnp_1_7"/>
    <property type="match status" value="1"/>
</dbReference>
<organism evidence="3 4">
    <name type="scientific">Parnassius apollo</name>
    <name type="common">Apollo butterfly</name>
    <name type="synonym">Papilio apollo</name>
    <dbReference type="NCBI Taxonomy" id="110799"/>
    <lineage>
        <taxon>Eukaryota</taxon>
        <taxon>Metazoa</taxon>
        <taxon>Ecdysozoa</taxon>
        <taxon>Arthropoda</taxon>
        <taxon>Hexapoda</taxon>
        <taxon>Insecta</taxon>
        <taxon>Pterygota</taxon>
        <taxon>Neoptera</taxon>
        <taxon>Endopterygota</taxon>
        <taxon>Lepidoptera</taxon>
        <taxon>Glossata</taxon>
        <taxon>Ditrysia</taxon>
        <taxon>Papilionoidea</taxon>
        <taxon>Papilionidae</taxon>
        <taxon>Parnassiinae</taxon>
        <taxon>Parnassini</taxon>
        <taxon>Parnassius</taxon>
        <taxon>Parnassius</taxon>
    </lineage>
</organism>
<gene>
    <name evidence="3" type="ORF">PAPOLLO_LOCUS5036</name>
</gene>
<dbReference type="InterPro" id="IPR029526">
    <property type="entry name" value="PGBD"/>
</dbReference>
<evidence type="ECO:0000313" key="4">
    <source>
        <dbReference type="Proteomes" id="UP000691718"/>
    </source>
</evidence>
<dbReference type="EMBL" id="CAJQZP010000288">
    <property type="protein sequence ID" value="CAG4954093.1"/>
    <property type="molecule type" value="Genomic_DNA"/>
</dbReference>
<proteinExistence type="predicted"/>
<feature type="domain" description="PiggyBac transposable element-derived protein" evidence="2">
    <location>
        <begin position="155"/>
        <end position="292"/>
    </location>
</feature>
<feature type="region of interest" description="Disordered" evidence="1">
    <location>
        <begin position="1"/>
        <end position="50"/>
    </location>
</feature>
<accession>A0A8S3WDT4</accession>
<keyword evidence="4" id="KW-1185">Reference proteome</keyword>
<evidence type="ECO:0000259" key="2">
    <source>
        <dbReference type="Pfam" id="PF13843"/>
    </source>
</evidence>
<dbReference type="Proteomes" id="UP000691718">
    <property type="component" value="Unassembled WGS sequence"/>
</dbReference>
<feature type="compositionally biased region" description="Acidic residues" evidence="1">
    <location>
        <begin position="14"/>
        <end position="30"/>
    </location>
</feature>
<protein>
    <submittedName>
        <fullName evidence="3">(apollo) hypothetical protein</fullName>
    </submittedName>
</protein>
<reference evidence="3" key="1">
    <citation type="submission" date="2021-04" db="EMBL/GenBank/DDBJ databases">
        <authorList>
            <person name="Tunstrom K."/>
        </authorList>
    </citation>
    <scope>NUCLEOTIDE SEQUENCE</scope>
</reference>